<name>W4R0K4_HALA3</name>
<gene>
    <name evidence="1" type="ORF">JCM9157_5021</name>
</gene>
<dbReference type="EMBL" id="BAUV01000114">
    <property type="protein sequence ID" value="GAE37702.1"/>
    <property type="molecule type" value="Genomic_DNA"/>
</dbReference>
<keyword evidence="2" id="KW-1185">Reference proteome</keyword>
<evidence type="ECO:0000313" key="1">
    <source>
        <dbReference type="EMBL" id="GAE37702.1"/>
    </source>
</evidence>
<reference evidence="1 2" key="1">
    <citation type="journal article" date="2014" name="Genome Announc.">
        <title>Draft Genome Sequences of Three Alkaliphilic Bacillus Strains, Bacillus wakoensis JCM 9140T, Bacillus akibai JCM 9157T, and Bacillus hemicellulosilyticus JCM 9152T.</title>
        <authorList>
            <person name="Yuki M."/>
            <person name="Oshima K."/>
            <person name="Suda W."/>
            <person name="Oshida Y."/>
            <person name="Kitamura K."/>
            <person name="Iida T."/>
            <person name="Hattori M."/>
            <person name="Ohkuma M."/>
        </authorList>
    </citation>
    <scope>NUCLEOTIDE SEQUENCE [LARGE SCALE GENOMIC DNA]</scope>
    <source>
        <strain evidence="1 2">JCM 9157</strain>
    </source>
</reference>
<protein>
    <submittedName>
        <fullName evidence="1">Uncharacterized protein</fullName>
    </submittedName>
</protein>
<comment type="caution">
    <text evidence="1">The sequence shown here is derived from an EMBL/GenBank/DDBJ whole genome shotgun (WGS) entry which is preliminary data.</text>
</comment>
<sequence length="59" mass="6688">MKLEPQEKSKYSLQYEIGAGQDLNIVKEKALNATLYIGSGNPLELEDNAKFQKINLINY</sequence>
<accession>W4R0K4</accession>
<organism evidence="1 2">
    <name type="scientific">Halalkalibacter akibai (strain ATCC 43226 / DSM 21942 / CIP 109018 / JCM 9157 / 1139)</name>
    <name type="common">Bacillus akibai</name>
    <dbReference type="NCBI Taxonomy" id="1236973"/>
    <lineage>
        <taxon>Bacteria</taxon>
        <taxon>Bacillati</taxon>
        <taxon>Bacillota</taxon>
        <taxon>Bacilli</taxon>
        <taxon>Bacillales</taxon>
        <taxon>Bacillaceae</taxon>
        <taxon>Halalkalibacter</taxon>
    </lineage>
</organism>
<dbReference type="AlphaFoldDB" id="W4R0K4"/>
<dbReference type="Proteomes" id="UP000018896">
    <property type="component" value="Unassembled WGS sequence"/>
</dbReference>
<proteinExistence type="predicted"/>
<evidence type="ECO:0000313" key="2">
    <source>
        <dbReference type="Proteomes" id="UP000018896"/>
    </source>
</evidence>